<reference evidence="1" key="1">
    <citation type="submission" date="2020-05" db="EMBL/GenBank/DDBJ databases">
        <title>Large-scale comparative analyses of tick genomes elucidate their genetic diversity and vector capacities.</title>
        <authorList>
            <person name="Jia N."/>
            <person name="Wang J."/>
            <person name="Shi W."/>
            <person name="Du L."/>
            <person name="Sun Y."/>
            <person name="Zhan W."/>
            <person name="Jiang J."/>
            <person name="Wang Q."/>
            <person name="Zhang B."/>
            <person name="Ji P."/>
            <person name="Sakyi L.B."/>
            <person name="Cui X."/>
            <person name="Yuan T."/>
            <person name="Jiang B."/>
            <person name="Yang W."/>
            <person name="Lam T.T.-Y."/>
            <person name="Chang Q."/>
            <person name="Ding S."/>
            <person name="Wang X."/>
            <person name="Zhu J."/>
            <person name="Ruan X."/>
            <person name="Zhao L."/>
            <person name="Wei J."/>
            <person name="Que T."/>
            <person name="Du C."/>
            <person name="Cheng J."/>
            <person name="Dai P."/>
            <person name="Han X."/>
            <person name="Huang E."/>
            <person name="Gao Y."/>
            <person name="Liu J."/>
            <person name="Shao H."/>
            <person name="Ye R."/>
            <person name="Li L."/>
            <person name="Wei W."/>
            <person name="Wang X."/>
            <person name="Wang C."/>
            <person name="Yang T."/>
            <person name="Huo Q."/>
            <person name="Li W."/>
            <person name="Guo W."/>
            <person name="Chen H."/>
            <person name="Zhou L."/>
            <person name="Ni X."/>
            <person name="Tian J."/>
            <person name="Zhou Y."/>
            <person name="Sheng Y."/>
            <person name="Liu T."/>
            <person name="Pan Y."/>
            <person name="Xia L."/>
            <person name="Li J."/>
            <person name="Zhao F."/>
            <person name="Cao W."/>
        </authorList>
    </citation>
    <scope>NUCLEOTIDE SEQUENCE</scope>
    <source>
        <strain evidence="1">Dsil-2018</strain>
    </source>
</reference>
<gene>
    <name evidence="1" type="ORF">HPB49_018643</name>
</gene>
<dbReference type="EMBL" id="CM023480">
    <property type="protein sequence ID" value="KAH7971087.1"/>
    <property type="molecule type" value="Genomic_DNA"/>
</dbReference>
<dbReference type="Proteomes" id="UP000821865">
    <property type="component" value="Chromosome 11"/>
</dbReference>
<accession>A0ACB8DKY3</accession>
<comment type="caution">
    <text evidence="1">The sequence shown here is derived from an EMBL/GenBank/DDBJ whole genome shotgun (WGS) entry which is preliminary data.</text>
</comment>
<protein>
    <submittedName>
        <fullName evidence="1">Uncharacterized protein</fullName>
    </submittedName>
</protein>
<keyword evidence="2" id="KW-1185">Reference proteome</keyword>
<evidence type="ECO:0000313" key="2">
    <source>
        <dbReference type="Proteomes" id="UP000821865"/>
    </source>
</evidence>
<sequence>MAHLTALAFTVTVLLASSHRASHRRSFTVDYANNQFLKDGQPFRFISGSLHYFRIPRAYWKDRMVKMRLAGLNALDVYVEWSGHELEPGKFNFKGDYDLQVFLDIAKEVGLLVIFRPGPYICAERDNGGLPYWLLRLNPVMRYRSSDITYIARVDKWFGVLLPMVEPYLYRNGGPIIAVQVENEYGHYVSCDGFYMRHLVRLSQHYLGRDVVLFRTDEPNDTLYRCDEVQGPLVAADFGSDKNVDVMFRFVRSAMRHGPLVVAEYYSGWMDNWGRRHAHVDQGMVLRNLETILQYNASVNFYMFHGGTNFGFTNGANPPAQPTSYDYGAPLTEAGDPTHTYFTIRKIVGRYLPLPNGALPLPAPKLKLGVRQGYVKPVVSRWPLSFEALRQAYGYVVYTVRSSFRHASPTVLSVPGIKNRGYVFTAQTRAVLSSDHFVFSAPVVVQPGENITILVENTGRINYGILNHDTKGIISNVTLGNSVLFGWTMEPLPLDASYVIRHLIDALESSSLGRHCFAPAAFFGTFMLPKGQKVLDTYLDPTGWGKGAAYVNGFNLGRYWPSVGPQVTLYVPGVLLRPYPQKNTILLFETEFTPPGNRTVSFVDVPYIDGPIPGDTVPFGG</sequence>
<evidence type="ECO:0000313" key="1">
    <source>
        <dbReference type="EMBL" id="KAH7971087.1"/>
    </source>
</evidence>
<name>A0ACB8DKY3_DERSI</name>
<organism evidence="1 2">
    <name type="scientific">Dermacentor silvarum</name>
    <name type="common">Tick</name>
    <dbReference type="NCBI Taxonomy" id="543639"/>
    <lineage>
        <taxon>Eukaryota</taxon>
        <taxon>Metazoa</taxon>
        <taxon>Ecdysozoa</taxon>
        <taxon>Arthropoda</taxon>
        <taxon>Chelicerata</taxon>
        <taxon>Arachnida</taxon>
        <taxon>Acari</taxon>
        <taxon>Parasitiformes</taxon>
        <taxon>Ixodida</taxon>
        <taxon>Ixodoidea</taxon>
        <taxon>Ixodidae</taxon>
        <taxon>Rhipicephalinae</taxon>
        <taxon>Dermacentor</taxon>
    </lineage>
</organism>
<proteinExistence type="predicted"/>